<name>A0A6A5BTU3_NAEFO</name>
<keyword evidence="3" id="KW-1185">Reference proteome</keyword>
<evidence type="ECO:0000256" key="1">
    <source>
        <dbReference type="SAM" id="MobiDB-lite"/>
    </source>
</evidence>
<protein>
    <submittedName>
        <fullName evidence="2">Uncharacterized protein</fullName>
    </submittedName>
</protein>
<organism evidence="2 3">
    <name type="scientific">Naegleria fowleri</name>
    <name type="common">Brain eating amoeba</name>
    <dbReference type="NCBI Taxonomy" id="5763"/>
    <lineage>
        <taxon>Eukaryota</taxon>
        <taxon>Discoba</taxon>
        <taxon>Heterolobosea</taxon>
        <taxon>Tetramitia</taxon>
        <taxon>Eutetramitia</taxon>
        <taxon>Vahlkampfiidae</taxon>
        <taxon>Naegleria</taxon>
    </lineage>
</organism>
<dbReference type="EMBL" id="VFQX01000034">
    <property type="protein sequence ID" value="KAF0977358.1"/>
    <property type="molecule type" value="Genomic_DNA"/>
</dbReference>
<comment type="caution">
    <text evidence="2">The sequence shown here is derived from an EMBL/GenBank/DDBJ whole genome shotgun (WGS) entry which is preliminary data.</text>
</comment>
<sequence length="454" mass="51470">MKRGRRPKKAAESEEDDAKNHQQVKAKSSRKKTKASPEASDNDDAAIVVESASNEASTSKALNSILEEEVERICKIENIGEYEERFNHLDQQILELEAERQAVLKVLKIHPKTRVAYSTINRFEKTKEGLQNAKFHKLGADCLGLIFNFLFHHEVVEWSVIKRLTELSTNLKDAIQQYCSCILGLCKITKVNKNATPPPFKALIGVEIVVTQTCDTATDSLLKTNPNLTQLFIREDLEKNKKITFSQRIVNKIDTLVCYGSHSTASSLSFDVFTNVKKYCYISYKNIPTPPPNAKHIVYAYPICEGSYATVSHLPDSVEVLTICLPNCPKAGGNVDSKSASKAAEYLKNLIYLRYFGFNSKTKRPDLQGSYTFESHLYVMQPIPTKDVQSHYSRTQISNAKHVHSMLFTDVPADLFHRLRHEFDFDASKFDEFDLPTHYSDFVLSRISSNNKQK</sequence>
<proteinExistence type="predicted"/>
<dbReference type="OrthoDB" id="10363346at2759"/>
<dbReference type="RefSeq" id="XP_044562071.1">
    <property type="nucleotide sequence ID" value="XM_044706645.1"/>
</dbReference>
<evidence type="ECO:0000313" key="3">
    <source>
        <dbReference type="Proteomes" id="UP000444721"/>
    </source>
</evidence>
<dbReference type="VEuPathDB" id="AmoebaDB:NfTy_072000"/>
<evidence type="ECO:0000313" key="2">
    <source>
        <dbReference type="EMBL" id="KAF0977358.1"/>
    </source>
</evidence>
<dbReference type="AlphaFoldDB" id="A0A6A5BTU3"/>
<gene>
    <name evidence="2" type="ORF">FDP41_003350</name>
</gene>
<feature type="compositionally biased region" description="Basic residues" evidence="1">
    <location>
        <begin position="22"/>
        <end position="34"/>
    </location>
</feature>
<feature type="region of interest" description="Disordered" evidence="1">
    <location>
        <begin position="1"/>
        <end position="46"/>
    </location>
</feature>
<dbReference type="OMA" id="RICKIEN"/>
<dbReference type="GeneID" id="68110568"/>
<dbReference type="VEuPathDB" id="AmoebaDB:FDP41_003350"/>
<dbReference type="Proteomes" id="UP000444721">
    <property type="component" value="Unassembled WGS sequence"/>
</dbReference>
<accession>A0A6A5BTU3</accession>
<reference evidence="2 3" key="1">
    <citation type="journal article" date="2019" name="Sci. Rep.">
        <title>Nanopore sequencing improves the draft genome of the human pathogenic amoeba Naegleria fowleri.</title>
        <authorList>
            <person name="Liechti N."/>
            <person name="Schurch N."/>
            <person name="Bruggmann R."/>
            <person name="Wittwer M."/>
        </authorList>
    </citation>
    <scope>NUCLEOTIDE SEQUENCE [LARGE SCALE GENOMIC DNA]</scope>
    <source>
        <strain evidence="2 3">ATCC 30894</strain>
    </source>
</reference>